<protein>
    <submittedName>
        <fullName evidence="1">Uncharacterized protein</fullName>
    </submittedName>
</protein>
<reference evidence="1 2" key="1">
    <citation type="submission" date="2020-08" db="EMBL/GenBank/DDBJ databases">
        <title>Sequencing the genomes of 1000 actinobacteria strains.</title>
        <authorList>
            <person name="Klenk H.-P."/>
        </authorList>
    </citation>
    <scope>NUCLEOTIDE SEQUENCE [LARGE SCALE GENOMIC DNA]</scope>
    <source>
        <strain evidence="1 2">DSM 43768</strain>
    </source>
</reference>
<comment type="caution">
    <text evidence="1">The sequence shown here is derived from an EMBL/GenBank/DDBJ whole genome shotgun (WGS) entry which is preliminary data.</text>
</comment>
<name>A0A7X0P6X7_9ACTN</name>
<organism evidence="1 2">
    <name type="scientific">Nonomuraea rubra</name>
    <dbReference type="NCBI Taxonomy" id="46180"/>
    <lineage>
        <taxon>Bacteria</taxon>
        <taxon>Bacillati</taxon>
        <taxon>Actinomycetota</taxon>
        <taxon>Actinomycetes</taxon>
        <taxon>Streptosporangiales</taxon>
        <taxon>Streptosporangiaceae</taxon>
        <taxon>Nonomuraea</taxon>
    </lineage>
</organism>
<dbReference type="Proteomes" id="UP000565579">
    <property type="component" value="Unassembled WGS sequence"/>
</dbReference>
<dbReference type="RefSeq" id="WP_185110669.1">
    <property type="nucleotide sequence ID" value="NZ_BAAAXY010000153.1"/>
</dbReference>
<evidence type="ECO:0000313" key="2">
    <source>
        <dbReference type="Proteomes" id="UP000565579"/>
    </source>
</evidence>
<dbReference type="AlphaFoldDB" id="A0A7X0P6X7"/>
<keyword evidence="2" id="KW-1185">Reference proteome</keyword>
<accession>A0A7X0P6X7</accession>
<sequence length="108" mass="11856">MTPTEVIEKALREHLRLRLGKRALTDAMLDKAIPLSGREAEDAARIAVDALTVAGLVVVSEADCRHVLDRAEQFAMHRFDADDSVLVARLRAALDDPEAASLPPEEDR</sequence>
<gene>
    <name evidence="1" type="ORF">HD593_010986</name>
</gene>
<dbReference type="EMBL" id="JACHMI010000001">
    <property type="protein sequence ID" value="MBB6556191.1"/>
    <property type="molecule type" value="Genomic_DNA"/>
</dbReference>
<evidence type="ECO:0000313" key="1">
    <source>
        <dbReference type="EMBL" id="MBB6556191.1"/>
    </source>
</evidence>
<proteinExistence type="predicted"/>